<evidence type="ECO:0000313" key="2">
    <source>
        <dbReference type="Proteomes" id="UP000045706"/>
    </source>
</evidence>
<dbReference type="InterPro" id="IPR053187">
    <property type="entry name" value="Notoamide_regulator"/>
</dbReference>
<organism evidence="1 2">
    <name type="scientific">Verticillium longisporum</name>
    <name type="common">Verticillium dahliae var. longisporum</name>
    <dbReference type="NCBI Taxonomy" id="100787"/>
    <lineage>
        <taxon>Eukaryota</taxon>
        <taxon>Fungi</taxon>
        <taxon>Dikarya</taxon>
        <taxon>Ascomycota</taxon>
        <taxon>Pezizomycotina</taxon>
        <taxon>Sordariomycetes</taxon>
        <taxon>Hypocreomycetidae</taxon>
        <taxon>Glomerellales</taxon>
        <taxon>Plectosphaerellaceae</taxon>
        <taxon>Verticillium</taxon>
    </lineage>
</organism>
<accession>A0A0G4N5X5</accession>
<dbReference type="Proteomes" id="UP000045706">
    <property type="component" value="Unassembled WGS sequence"/>
</dbReference>
<proteinExistence type="predicted"/>
<sequence>MAEAYHGYNDMVGRFKFWDPKQLTYQFMAEIRRLWQLEVSSGQPRITTLQASMVICAAYSTTGLDKLSSDYFTQGIGMAKKMGLLGPLSYLKKPLRRKVYNMTAWALYGYQGLLAFHMWRALQLTEEPEEPLPNLESATEQFGEM</sequence>
<evidence type="ECO:0000313" key="1">
    <source>
        <dbReference type="EMBL" id="CRK41852.1"/>
    </source>
</evidence>
<protein>
    <recommendedName>
        <fullName evidence="3">Transcription factor domain-containing protein</fullName>
    </recommendedName>
</protein>
<reference evidence="2" key="1">
    <citation type="submission" date="2015-05" db="EMBL/GenBank/DDBJ databases">
        <authorList>
            <person name="Fogelqvist Johan"/>
        </authorList>
    </citation>
    <scope>NUCLEOTIDE SEQUENCE [LARGE SCALE GENOMIC DNA]</scope>
</reference>
<gene>
    <name evidence="1" type="ORF">BN1723_015972</name>
</gene>
<dbReference type="PANTHER" id="PTHR47256:SF1">
    <property type="entry name" value="ZN(II)2CYS6 TRANSCRIPTION FACTOR (EUROFUNG)"/>
    <property type="match status" value="1"/>
</dbReference>
<evidence type="ECO:0008006" key="3">
    <source>
        <dbReference type="Google" id="ProtNLM"/>
    </source>
</evidence>
<dbReference type="AlphaFoldDB" id="A0A0G4N5X5"/>
<dbReference type="CDD" id="cd12148">
    <property type="entry name" value="fungal_TF_MHR"/>
    <property type="match status" value="1"/>
</dbReference>
<name>A0A0G4N5X5_VERLO</name>
<dbReference type="PANTHER" id="PTHR47256">
    <property type="entry name" value="ZN(II)2CYS6 TRANSCRIPTION FACTOR (EUROFUNG)-RELATED"/>
    <property type="match status" value="1"/>
</dbReference>
<dbReference type="EMBL" id="CVQI01032607">
    <property type="protein sequence ID" value="CRK41852.1"/>
    <property type="molecule type" value="Genomic_DNA"/>
</dbReference>